<protein>
    <submittedName>
        <fullName evidence="5">LppX_LprAFG lipoprotein</fullName>
    </submittedName>
</protein>
<feature type="region of interest" description="Disordered" evidence="4">
    <location>
        <begin position="21"/>
        <end position="40"/>
    </location>
</feature>
<evidence type="ECO:0000256" key="4">
    <source>
        <dbReference type="SAM" id="MobiDB-lite"/>
    </source>
</evidence>
<dbReference type="GO" id="GO:0030313">
    <property type="term" value="C:cell envelope"/>
    <property type="evidence" value="ECO:0007669"/>
    <property type="project" value="UniProtKB-SubCell"/>
</dbReference>
<dbReference type="Pfam" id="PF07161">
    <property type="entry name" value="LppX_LprAFG"/>
    <property type="match status" value="1"/>
</dbReference>
<keyword evidence="5" id="KW-0449">Lipoprotein</keyword>
<organism evidence="5 6">
    <name type="scientific">Streptomyces palmae</name>
    <dbReference type="NCBI Taxonomy" id="1701085"/>
    <lineage>
        <taxon>Bacteria</taxon>
        <taxon>Bacillati</taxon>
        <taxon>Actinomycetota</taxon>
        <taxon>Actinomycetes</taxon>
        <taxon>Kitasatosporales</taxon>
        <taxon>Streptomycetaceae</taxon>
        <taxon>Streptomyces</taxon>
    </lineage>
</organism>
<evidence type="ECO:0000256" key="2">
    <source>
        <dbReference type="ARBA" id="ARBA00009194"/>
    </source>
</evidence>
<dbReference type="SUPFAM" id="SSF89392">
    <property type="entry name" value="Prokaryotic lipoproteins and lipoprotein localization factors"/>
    <property type="match status" value="1"/>
</dbReference>
<dbReference type="AlphaFoldDB" id="A0A4Z0GGS6"/>
<dbReference type="InterPro" id="IPR009830">
    <property type="entry name" value="LppX/LprAFG"/>
</dbReference>
<name>A0A4Z0GGS6_9ACTN</name>
<keyword evidence="3" id="KW-1003">Cell membrane</keyword>
<gene>
    <name evidence="5" type="ORF">E4099_25300</name>
</gene>
<keyword evidence="6" id="KW-1185">Reference proteome</keyword>
<dbReference type="Gene3D" id="2.50.20.20">
    <property type="match status" value="1"/>
</dbReference>
<evidence type="ECO:0000313" key="5">
    <source>
        <dbReference type="EMBL" id="TGA95451.1"/>
    </source>
</evidence>
<dbReference type="OrthoDB" id="4129306at2"/>
<reference evidence="5 6" key="1">
    <citation type="submission" date="2019-03" db="EMBL/GenBank/DDBJ databases">
        <authorList>
            <person name="Gonzalez-Pimentel J.L."/>
        </authorList>
    </citation>
    <scope>NUCLEOTIDE SEQUENCE [LARGE SCALE GENOMIC DNA]</scope>
    <source>
        <strain evidence="5 6">JCM 31289</strain>
    </source>
</reference>
<dbReference type="Proteomes" id="UP000297948">
    <property type="component" value="Unassembled WGS sequence"/>
</dbReference>
<dbReference type="InterPro" id="IPR029046">
    <property type="entry name" value="LolA/LolB/LppX"/>
</dbReference>
<comment type="subcellular location">
    <subcellularLocation>
        <location evidence="1">Cell envelope</location>
    </subcellularLocation>
</comment>
<proteinExistence type="inferred from homology"/>
<evidence type="ECO:0000256" key="3">
    <source>
        <dbReference type="ARBA" id="ARBA00022475"/>
    </source>
</evidence>
<evidence type="ECO:0000256" key="1">
    <source>
        <dbReference type="ARBA" id="ARBA00004196"/>
    </source>
</evidence>
<sequence length="266" mass="28164">MRRSLILLSSIALLCAGCSGTSDSGRKDGSVSASGTGSPAPVVREALAKTGRGTARIDQKIELGDTTQTFTLDLTGAFDLGRDKGRLTVDFPSGAVDTVEEVFVDDMVYLRGMPNLEGHWGATSRGAAKAHYLLRAPLNDPEHVLRQMASMRQITKVGPEKVNGAAAVRYRGTLDHSTLTLRLVKSMRQKAAQLRDALGGDLPVFADAWIDGSGRVVRARLSFDSEALAHVKVTMDFSDFGKPVKAAAPSPADTVLVGETSGVLLG</sequence>
<dbReference type="RefSeq" id="WP_135341427.1">
    <property type="nucleotide sequence ID" value="NZ_JBHLTX010000005.1"/>
</dbReference>
<comment type="caution">
    <text evidence="5">The sequence shown here is derived from an EMBL/GenBank/DDBJ whole genome shotgun (WGS) entry which is preliminary data.</text>
</comment>
<dbReference type="EMBL" id="SRID01000320">
    <property type="protein sequence ID" value="TGA95451.1"/>
    <property type="molecule type" value="Genomic_DNA"/>
</dbReference>
<keyword evidence="3" id="KW-0472">Membrane</keyword>
<comment type="similarity">
    <text evidence="2">Belongs to the LppX/LprAFG lipoprotein family.</text>
</comment>
<accession>A0A4Z0GGS6</accession>
<evidence type="ECO:0000313" key="6">
    <source>
        <dbReference type="Proteomes" id="UP000297948"/>
    </source>
</evidence>